<dbReference type="SUPFAM" id="SSF51206">
    <property type="entry name" value="cAMP-binding domain-like"/>
    <property type="match status" value="1"/>
</dbReference>
<dbReference type="InterPro" id="IPR000595">
    <property type="entry name" value="cNMP-bd_dom"/>
</dbReference>
<feature type="non-terminal residue" evidence="2">
    <location>
        <position position="1"/>
    </location>
</feature>
<evidence type="ECO:0000259" key="1">
    <source>
        <dbReference type="PROSITE" id="PS50042"/>
    </source>
</evidence>
<dbReference type="PANTHER" id="PTHR45689:SF5">
    <property type="entry name" value="I[[H]] CHANNEL, ISOFORM E"/>
    <property type="match status" value="1"/>
</dbReference>
<dbReference type="AlphaFoldDB" id="G0R434"/>
<evidence type="ECO:0000313" key="3">
    <source>
        <dbReference type="Proteomes" id="UP000008983"/>
    </source>
</evidence>
<dbReference type="eggNOG" id="KOG0500">
    <property type="taxonomic scope" value="Eukaryota"/>
</dbReference>
<gene>
    <name evidence="2" type="ORF">IMG5_189460</name>
</gene>
<dbReference type="STRING" id="857967.G0R434"/>
<name>G0R434_ICHMU</name>
<dbReference type="Gene3D" id="2.60.120.10">
    <property type="entry name" value="Jelly Rolls"/>
    <property type="match status" value="1"/>
</dbReference>
<dbReference type="EMBL" id="GL984324">
    <property type="protein sequence ID" value="EGR27772.1"/>
    <property type="molecule type" value="Genomic_DNA"/>
</dbReference>
<keyword evidence="3" id="KW-1185">Reference proteome</keyword>
<protein>
    <recommendedName>
        <fullName evidence="1">Cyclic nucleotide-binding domain-containing protein</fullName>
    </recommendedName>
</protein>
<dbReference type="OrthoDB" id="292483at2759"/>
<organism evidence="2 3">
    <name type="scientific">Ichthyophthirius multifiliis</name>
    <name type="common">White spot disease agent</name>
    <name type="synonym">Ich</name>
    <dbReference type="NCBI Taxonomy" id="5932"/>
    <lineage>
        <taxon>Eukaryota</taxon>
        <taxon>Sar</taxon>
        <taxon>Alveolata</taxon>
        <taxon>Ciliophora</taxon>
        <taxon>Intramacronucleata</taxon>
        <taxon>Oligohymenophorea</taxon>
        <taxon>Hymenostomatida</taxon>
        <taxon>Ophryoglenina</taxon>
        <taxon>Ichthyophthirius</taxon>
    </lineage>
</organism>
<dbReference type="PANTHER" id="PTHR45689">
    <property type="entry name" value="I[[H]] CHANNEL, ISOFORM E"/>
    <property type="match status" value="1"/>
</dbReference>
<dbReference type="GO" id="GO:0098855">
    <property type="term" value="C:HCN channel complex"/>
    <property type="evidence" value="ECO:0007669"/>
    <property type="project" value="TreeGrafter"/>
</dbReference>
<dbReference type="GeneID" id="14903845"/>
<dbReference type="Proteomes" id="UP000008983">
    <property type="component" value="Unassembled WGS sequence"/>
</dbReference>
<dbReference type="InterPro" id="IPR014710">
    <property type="entry name" value="RmlC-like_jellyroll"/>
</dbReference>
<dbReference type="CDD" id="cd00038">
    <property type="entry name" value="CAP_ED"/>
    <property type="match status" value="1"/>
</dbReference>
<dbReference type="GO" id="GO:0003254">
    <property type="term" value="P:regulation of membrane depolarization"/>
    <property type="evidence" value="ECO:0007669"/>
    <property type="project" value="TreeGrafter"/>
</dbReference>
<feature type="domain" description="Cyclic nucleotide-binding" evidence="1">
    <location>
        <begin position="64"/>
        <end position="162"/>
    </location>
</feature>
<dbReference type="Pfam" id="PF00027">
    <property type="entry name" value="cNMP_binding"/>
    <property type="match status" value="1"/>
</dbReference>
<dbReference type="SMART" id="SM00100">
    <property type="entry name" value="cNMP"/>
    <property type="match status" value="1"/>
</dbReference>
<dbReference type="InParanoid" id="G0R434"/>
<proteinExistence type="predicted"/>
<dbReference type="GO" id="GO:0035725">
    <property type="term" value="P:sodium ion transmembrane transport"/>
    <property type="evidence" value="ECO:0007669"/>
    <property type="project" value="TreeGrafter"/>
</dbReference>
<dbReference type="InterPro" id="IPR018490">
    <property type="entry name" value="cNMP-bd_dom_sf"/>
</dbReference>
<dbReference type="PROSITE" id="PS50042">
    <property type="entry name" value="CNMP_BINDING_3"/>
    <property type="match status" value="1"/>
</dbReference>
<reference evidence="2 3" key="1">
    <citation type="submission" date="2011-07" db="EMBL/GenBank/DDBJ databases">
        <authorList>
            <person name="Coyne R."/>
            <person name="Brami D."/>
            <person name="Johnson J."/>
            <person name="Hostetler J."/>
            <person name="Hannick L."/>
            <person name="Clark T."/>
            <person name="Cassidy-Hanley D."/>
            <person name="Inman J."/>
        </authorList>
    </citation>
    <scope>NUCLEOTIDE SEQUENCE [LARGE SCALE GENOMIC DNA]</scope>
    <source>
        <strain evidence="2 3">G5</strain>
    </source>
</reference>
<sequence length="220" mass="26269">YLISKNISEQLALEIRKYLEYKFEVDNNLTLQQEKEIYNKLSNEIKDKIKLSINLQILNKSRIFKDNFSEKFIRNLSLQFNQIDFVNEEYIYKEGDKNDKLYFIQNGTISIEKNNIQIQELQKSQSFGELEFFGNQDKIFNAKSIGQTQILEISKTNFINIIKNYPEDYQKYCLIKDKIQFQQNIDMFKSKCGSCEKNGHISLYCKQVHYQPNKEYVILK</sequence>
<feature type="non-terminal residue" evidence="2">
    <location>
        <position position="220"/>
    </location>
</feature>
<dbReference type="GO" id="GO:0005249">
    <property type="term" value="F:voltage-gated potassium channel activity"/>
    <property type="evidence" value="ECO:0007669"/>
    <property type="project" value="TreeGrafter"/>
</dbReference>
<evidence type="ECO:0000313" key="2">
    <source>
        <dbReference type="EMBL" id="EGR27772.1"/>
    </source>
</evidence>
<accession>G0R434</accession>
<dbReference type="RefSeq" id="XP_004026839.1">
    <property type="nucleotide sequence ID" value="XM_004026790.1"/>
</dbReference>
<dbReference type="InterPro" id="IPR051413">
    <property type="entry name" value="K/Na_HCN_channel"/>
</dbReference>